<feature type="domain" description="TonB-dependent receptor plug" evidence="15">
    <location>
        <begin position="51"/>
        <end position="152"/>
    </location>
</feature>
<dbReference type="InterPro" id="IPR037066">
    <property type="entry name" value="Plug_dom_sf"/>
</dbReference>
<evidence type="ECO:0000256" key="5">
    <source>
        <dbReference type="ARBA" id="ARBA00022729"/>
    </source>
</evidence>
<dbReference type="Proteomes" id="UP000244064">
    <property type="component" value="Unassembled WGS sequence"/>
</dbReference>
<keyword evidence="3 11" id="KW-1134">Transmembrane beta strand</keyword>
<dbReference type="GO" id="GO:0015420">
    <property type="term" value="F:ABC-type vitamin B12 transporter activity"/>
    <property type="evidence" value="ECO:0007669"/>
    <property type="project" value="InterPro"/>
</dbReference>
<dbReference type="Pfam" id="PF00593">
    <property type="entry name" value="TonB_dep_Rec_b-barrel"/>
    <property type="match status" value="1"/>
</dbReference>
<sequence length="627" mass="68719">MLQFPHLLRPTAFILFGCAPLSAFAAEQPLPLNPQVVTATRTLAMPIAPVASSTLIEREQIERSQARTLPELLRGLAGVSVTSNGGRGKSSSLSIRGTQDKHVLVLVDGVKVGSATSGSAALQSIPLEQIERIEVVRGPRSSLYGSEAMGGVIQIFTRHGEREGLRPWVSLGAGSRSSFDGSAGVAGGNGAGWFSLGLAGESTDGINARAYRPSAPRAYESDADGYRETSASLRAGYRFASGLELDGNWLQAESHSDFDTRASNGNSGRYAYNDGELQVIGGRARFNPLEPWAVTLQAGHSEDRSDAFQDDRFFSRFDTARESFGWQNDFSLGDDHLVTLGLDYRRDRIDTSSRYAEDSRNNKAGYAQYMGAFGRHGVQLGLRRDRDSLFGSHDTGSLGWSYELTPELLLSASWGTAFRAPTFNDLYYPASGNTAGNPNVQPEESQSYELGLAGNHAWGHWSLNAFENQIDDLIIWARDGAVLRPDNVETARIRGLEAVLGTELAGWDIATNLTFLDPRDRSAANHGNLLPRRARRTLNIDLDRDFGRVGVGATLYASSERFDVASNSEASRLPGYALVDLRSEYRVNEEWRLQARLSNLFDRDYETAQTYEQPGRAIHFTLRYQAL</sequence>
<comment type="similarity">
    <text evidence="11 12">Belongs to the TonB-dependent receptor family.</text>
</comment>
<evidence type="ECO:0000256" key="1">
    <source>
        <dbReference type="ARBA" id="ARBA00004571"/>
    </source>
</evidence>
<dbReference type="Pfam" id="PF07715">
    <property type="entry name" value="Plug"/>
    <property type="match status" value="1"/>
</dbReference>
<dbReference type="InterPro" id="IPR010101">
    <property type="entry name" value="B12_transptr_BtuB"/>
</dbReference>
<protein>
    <submittedName>
        <fullName evidence="16">TonB-dependent vitamin B12 receptor</fullName>
    </submittedName>
</protein>
<evidence type="ECO:0000256" key="6">
    <source>
        <dbReference type="ARBA" id="ARBA00023065"/>
    </source>
</evidence>
<keyword evidence="5 13" id="KW-0732">Signal</keyword>
<keyword evidence="9 11" id="KW-0472">Membrane</keyword>
<reference evidence="16 17" key="1">
    <citation type="submission" date="2018-04" db="EMBL/GenBank/DDBJ databases">
        <title>Pseudomonas sp. nov., isolated from mangrove soil.</title>
        <authorList>
            <person name="Chen C."/>
        </authorList>
    </citation>
    <scope>NUCLEOTIDE SEQUENCE [LARGE SCALE GENOMIC DNA]</scope>
    <source>
        <strain evidence="16 17">TC-11</strain>
    </source>
</reference>
<dbReference type="PANTHER" id="PTHR30069:SF53">
    <property type="entry name" value="COLICIN I RECEPTOR-RELATED"/>
    <property type="match status" value="1"/>
</dbReference>
<dbReference type="OrthoDB" id="9764669at2"/>
<evidence type="ECO:0000256" key="9">
    <source>
        <dbReference type="ARBA" id="ARBA00023136"/>
    </source>
</evidence>
<evidence type="ECO:0000259" key="14">
    <source>
        <dbReference type="Pfam" id="PF00593"/>
    </source>
</evidence>
<dbReference type="EMBL" id="QASN01000003">
    <property type="protein sequence ID" value="PTU75976.1"/>
    <property type="molecule type" value="Genomic_DNA"/>
</dbReference>
<dbReference type="SUPFAM" id="SSF56935">
    <property type="entry name" value="Porins"/>
    <property type="match status" value="1"/>
</dbReference>
<dbReference type="InterPro" id="IPR000531">
    <property type="entry name" value="Beta-barrel_TonB"/>
</dbReference>
<evidence type="ECO:0000256" key="12">
    <source>
        <dbReference type="RuleBase" id="RU003357"/>
    </source>
</evidence>
<evidence type="ECO:0000256" key="8">
    <source>
        <dbReference type="ARBA" id="ARBA00023114"/>
    </source>
</evidence>
<evidence type="ECO:0000259" key="15">
    <source>
        <dbReference type="Pfam" id="PF07715"/>
    </source>
</evidence>
<evidence type="ECO:0000256" key="3">
    <source>
        <dbReference type="ARBA" id="ARBA00022452"/>
    </source>
</evidence>
<organism evidence="16 17">
    <name type="scientific">Pseudomonas mangrovi</name>
    <dbReference type="NCBI Taxonomy" id="2161748"/>
    <lineage>
        <taxon>Bacteria</taxon>
        <taxon>Pseudomonadati</taxon>
        <taxon>Pseudomonadota</taxon>
        <taxon>Gammaproteobacteria</taxon>
        <taxon>Pseudomonadales</taxon>
        <taxon>Pseudomonadaceae</taxon>
        <taxon>Pseudomonas</taxon>
    </lineage>
</organism>
<proteinExistence type="inferred from homology"/>
<keyword evidence="7 12" id="KW-0798">TonB box</keyword>
<evidence type="ECO:0000256" key="2">
    <source>
        <dbReference type="ARBA" id="ARBA00022448"/>
    </source>
</evidence>
<dbReference type="CDD" id="cd01347">
    <property type="entry name" value="ligand_gated_channel"/>
    <property type="match status" value="1"/>
</dbReference>
<feature type="chain" id="PRO_5015446193" evidence="13">
    <location>
        <begin position="26"/>
        <end position="627"/>
    </location>
</feature>
<dbReference type="GO" id="GO:0046930">
    <property type="term" value="C:pore complex"/>
    <property type="evidence" value="ECO:0007669"/>
    <property type="project" value="UniProtKB-KW"/>
</dbReference>
<keyword evidence="6" id="KW-0406">Ion transport</keyword>
<accession>A0A2T5PE07</accession>
<keyword evidence="4 11" id="KW-0812">Transmembrane</keyword>
<dbReference type="RefSeq" id="WP_108104994.1">
    <property type="nucleotide sequence ID" value="NZ_QASN01000003.1"/>
</dbReference>
<evidence type="ECO:0000313" key="17">
    <source>
        <dbReference type="Proteomes" id="UP000244064"/>
    </source>
</evidence>
<dbReference type="GO" id="GO:0006811">
    <property type="term" value="P:monoatomic ion transport"/>
    <property type="evidence" value="ECO:0007669"/>
    <property type="project" value="UniProtKB-KW"/>
</dbReference>
<dbReference type="PANTHER" id="PTHR30069">
    <property type="entry name" value="TONB-DEPENDENT OUTER MEMBRANE RECEPTOR"/>
    <property type="match status" value="1"/>
</dbReference>
<feature type="signal peptide" evidence="13">
    <location>
        <begin position="1"/>
        <end position="25"/>
    </location>
</feature>
<dbReference type="GO" id="GO:0015288">
    <property type="term" value="F:porin activity"/>
    <property type="evidence" value="ECO:0007669"/>
    <property type="project" value="UniProtKB-KW"/>
</dbReference>
<dbReference type="Gene3D" id="2.170.130.10">
    <property type="entry name" value="TonB-dependent receptor, plug domain"/>
    <property type="match status" value="1"/>
</dbReference>
<keyword evidence="17" id="KW-1185">Reference proteome</keyword>
<dbReference type="InterPro" id="IPR039426">
    <property type="entry name" value="TonB-dep_rcpt-like"/>
</dbReference>
<dbReference type="InterPro" id="IPR012910">
    <property type="entry name" value="Plug_dom"/>
</dbReference>
<dbReference type="PROSITE" id="PS52016">
    <property type="entry name" value="TONB_DEPENDENT_REC_3"/>
    <property type="match status" value="1"/>
</dbReference>
<keyword evidence="8" id="KW-0626">Porin</keyword>
<evidence type="ECO:0000256" key="11">
    <source>
        <dbReference type="PROSITE-ProRule" id="PRU01360"/>
    </source>
</evidence>
<evidence type="ECO:0000256" key="10">
    <source>
        <dbReference type="ARBA" id="ARBA00023237"/>
    </source>
</evidence>
<evidence type="ECO:0000256" key="13">
    <source>
        <dbReference type="SAM" id="SignalP"/>
    </source>
</evidence>
<dbReference type="InterPro" id="IPR036942">
    <property type="entry name" value="Beta-barrel_TonB_sf"/>
</dbReference>
<dbReference type="AlphaFoldDB" id="A0A2T5PE07"/>
<dbReference type="NCBIfam" id="TIGR01779">
    <property type="entry name" value="TonB-B12"/>
    <property type="match status" value="1"/>
</dbReference>
<comment type="caution">
    <text evidence="16">The sequence shown here is derived from an EMBL/GenBank/DDBJ whole genome shotgun (WGS) entry which is preliminary data.</text>
</comment>
<evidence type="ECO:0000256" key="4">
    <source>
        <dbReference type="ARBA" id="ARBA00022692"/>
    </source>
</evidence>
<evidence type="ECO:0000313" key="16">
    <source>
        <dbReference type="EMBL" id="PTU75976.1"/>
    </source>
</evidence>
<comment type="subcellular location">
    <subcellularLocation>
        <location evidence="1 11">Cell outer membrane</location>
        <topology evidence="1 11">Multi-pass membrane protein</topology>
    </subcellularLocation>
</comment>
<dbReference type="Gene3D" id="2.40.170.20">
    <property type="entry name" value="TonB-dependent receptor, beta-barrel domain"/>
    <property type="match status" value="1"/>
</dbReference>
<keyword evidence="16" id="KW-0675">Receptor</keyword>
<gene>
    <name evidence="16" type="primary">btuB</name>
    <name evidence="16" type="ORF">DBO85_02535</name>
</gene>
<name>A0A2T5PE07_9PSED</name>
<keyword evidence="2 11" id="KW-0813">Transport</keyword>
<evidence type="ECO:0000256" key="7">
    <source>
        <dbReference type="ARBA" id="ARBA00023077"/>
    </source>
</evidence>
<keyword evidence="10 11" id="KW-0998">Cell outer membrane</keyword>
<dbReference type="GO" id="GO:0009279">
    <property type="term" value="C:cell outer membrane"/>
    <property type="evidence" value="ECO:0007669"/>
    <property type="project" value="UniProtKB-SubCell"/>
</dbReference>
<feature type="domain" description="TonB-dependent receptor-like beta-barrel" evidence="14">
    <location>
        <begin position="197"/>
        <end position="600"/>
    </location>
</feature>